<proteinExistence type="predicted"/>
<dbReference type="InterPro" id="IPR025438">
    <property type="entry name" value="DUF4180"/>
</dbReference>
<evidence type="ECO:0000313" key="3">
    <source>
        <dbReference type="Proteomes" id="UP000680045"/>
    </source>
</evidence>
<dbReference type="Proteomes" id="UP000680045">
    <property type="component" value="Unassembled WGS sequence"/>
</dbReference>
<organism evidence="2 3">
    <name type="scientific">Peribacillus frigoritolerans</name>
    <dbReference type="NCBI Taxonomy" id="450367"/>
    <lineage>
        <taxon>Bacteria</taxon>
        <taxon>Bacillati</taxon>
        <taxon>Bacillota</taxon>
        <taxon>Bacilli</taxon>
        <taxon>Bacillales</taxon>
        <taxon>Bacillaceae</taxon>
        <taxon>Peribacillus</taxon>
    </lineage>
</organism>
<sequence>MLRKFANFHIEFAIIGDFSSYTSKPLKDFIYECNKGNNVFVPSEQEAIDNLSKAL</sequence>
<name>A0A941FJQ1_9BACI</name>
<dbReference type="Pfam" id="PF13788">
    <property type="entry name" value="DUF4180"/>
    <property type="match status" value="1"/>
</dbReference>
<dbReference type="EMBL" id="JAGTPW010000003">
    <property type="protein sequence ID" value="MBR8644044.1"/>
    <property type="molecule type" value="Genomic_DNA"/>
</dbReference>
<feature type="domain" description="DUF4180" evidence="1">
    <location>
        <begin position="1"/>
        <end position="50"/>
    </location>
</feature>
<comment type="caution">
    <text evidence="2">The sequence shown here is derived from an EMBL/GenBank/DDBJ whole genome shotgun (WGS) entry which is preliminary data.</text>
</comment>
<evidence type="ECO:0000259" key="1">
    <source>
        <dbReference type="Pfam" id="PF13788"/>
    </source>
</evidence>
<gene>
    <name evidence="2" type="ORF">KEH51_02925</name>
</gene>
<dbReference type="AlphaFoldDB" id="A0A941FJQ1"/>
<evidence type="ECO:0000313" key="2">
    <source>
        <dbReference type="EMBL" id="MBR8644044.1"/>
    </source>
</evidence>
<protein>
    <submittedName>
        <fullName evidence="2">DUF4180 domain-containing protein</fullName>
    </submittedName>
</protein>
<reference evidence="2" key="1">
    <citation type="submission" date="2021-04" db="EMBL/GenBank/DDBJ databases">
        <title>Whole genome sequencing of Enterococci isolates from hospitalized patients.</title>
        <authorList>
            <person name="Ogoti B.M."/>
            <person name="Onyambu F.G."/>
        </authorList>
    </citation>
    <scope>NUCLEOTIDE SEQUENCE</scope>
    <source>
        <strain evidence="2">242</strain>
    </source>
</reference>
<accession>A0A941FJQ1</accession>